<evidence type="ECO:0000256" key="3">
    <source>
        <dbReference type="ARBA" id="ARBA00023242"/>
    </source>
</evidence>
<keyword evidence="2" id="KW-0694">RNA-binding</keyword>
<comment type="caution">
    <text evidence="5">The sequence shown here is derived from an EMBL/GenBank/DDBJ whole genome shotgun (WGS) entry which is preliminary data.</text>
</comment>
<evidence type="ECO:0000256" key="2">
    <source>
        <dbReference type="ARBA" id="ARBA00022884"/>
    </source>
</evidence>
<gene>
    <name evidence="5" type="ORF">DVH24_016309</name>
</gene>
<comment type="subcellular location">
    <subcellularLocation>
        <location evidence="1">Nucleus</location>
        <location evidence="1">Nucleolus</location>
    </subcellularLocation>
</comment>
<reference evidence="5 6" key="1">
    <citation type="submission" date="2018-10" db="EMBL/GenBank/DDBJ databases">
        <title>A high-quality apple genome assembly.</title>
        <authorList>
            <person name="Hu J."/>
        </authorList>
    </citation>
    <scope>NUCLEOTIDE SEQUENCE [LARGE SCALE GENOMIC DNA]</scope>
    <source>
        <strain evidence="6">cv. HFTH1</strain>
        <tissue evidence="5">Young leaf</tissue>
    </source>
</reference>
<dbReference type="PANTHER" id="PTHR46754">
    <property type="entry name" value="MKI67 FHA DOMAIN-INTERACTING NUCLEOLAR PHOSPHOPROTEIN"/>
    <property type="match status" value="1"/>
</dbReference>
<feature type="region of interest" description="Disordered" evidence="4">
    <location>
        <begin position="84"/>
        <end position="141"/>
    </location>
</feature>
<protein>
    <submittedName>
        <fullName evidence="5">Uncharacterized protein</fullName>
    </submittedName>
</protein>
<keyword evidence="3" id="KW-0539">Nucleus</keyword>
<evidence type="ECO:0000313" key="6">
    <source>
        <dbReference type="Proteomes" id="UP000290289"/>
    </source>
</evidence>
<evidence type="ECO:0000256" key="1">
    <source>
        <dbReference type="ARBA" id="ARBA00004604"/>
    </source>
</evidence>
<keyword evidence="6" id="KW-1185">Reference proteome</keyword>
<accession>A0A498HVF1</accession>
<dbReference type="STRING" id="3750.A0A498HVF1"/>
<dbReference type="EMBL" id="RDQH01000341">
    <property type="protein sequence ID" value="RXH73487.1"/>
    <property type="molecule type" value="Genomic_DNA"/>
</dbReference>
<dbReference type="GO" id="GO:0003723">
    <property type="term" value="F:RNA binding"/>
    <property type="evidence" value="ECO:0007669"/>
    <property type="project" value="UniProtKB-KW"/>
</dbReference>
<dbReference type="Proteomes" id="UP000290289">
    <property type="component" value="Chromosome 15"/>
</dbReference>
<dbReference type="GO" id="GO:0005730">
    <property type="term" value="C:nucleolus"/>
    <property type="evidence" value="ECO:0007669"/>
    <property type="project" value="UniProtKB-SubCell"/>
</dbReference>
<evidence type="ECO:0000313" key="5">
    <source>
        <dbReference type="EMBL" id="RXH73487.1"/>
    </source>
</evidence>
<proteinExistence type="predicted"/>
<name>A0A498HVF1_MALDO</name>
<sequence length="154" mass="18436">MHNYLLFEHVLHVHLIPPQKVHLKLWKGFNFRVRPVNWVQIERKRHDKERTVEELKKFMEKIMKRDLKRQKKIEAAGIDYKCPEIEGGGEEPAPKKRKTDQKKVTILNSNHRKGNKKERSQNHLGMEDVHPIPKNHEFIHPPDTWPLETNLKIL</sequence>
<organism evidence="5 6">
    <name type="scientific">Malus domestica</name>
    <name type="common">Apple</name>
    <name type="synonym">Pyrus malus</name>
    <dbReference type="NCBI Taxonomy" id="3750"/>
    <lineage>
        <taxon>Eukaryota</taxon>
        <taxon>Viridiplantae</taxon>
        <taxon>Streptophyta</taxon>
        <taxon>Embryophyta</taxon>
        <taxon>Tracheophyta</taxon>
        <taxon>Spermatophyta</taxon>
        <taxon>Magnoliopsida</taxon>
        <taxon>eudicotyledons</taxon>
        <taxon>Gunneridae</taxon>
        <taxon>Pentapetalae</taxon>
        <taxon>rosids</taxon>
        <taxon>fabids</taxon>
        <taxon>Rosales</taxon>
        <taxon>Rosaceae</taxon>
        <taxon>Amygdaloideae</taxon>
        <taxon>Maleae</taxon>
        <taxon>Malus</taxon>
    </lineage>
</organism>
<dbReference type="AlphaFoldDB" id="A0A498HVF1"/>
<feature type="compositionally biased region" description="Basic and acidic residues" evidence="4">
    <location>
        <begin position="117"/>
        <end position="140"/>
    </location>
</feature>
<evidence type="ECO:0000256" key="4">
    <source>
        <dbReference type="SAM" id="MobiDB-lite"/>
    </source>
</evidence>